<keyword evidence="2" id="KW-0472">Membrane</keyword>
<evidence type="ECO:0000313" key="3">
    <source>
        <dbReference type="EMBL" id="KAA9394608.1"/>
    </source>
</evidence>
<accession>A0A5J5KYW2</accession>
<keyword evidence="2" id="KW-0812">Transmembrane</keyword>
<dbReference type="InterPro" id="IPR025339">
    <property type="entry name" value="DUF4245"/>
</dbReference>
<organism evidence="3 4">
    <name type="scientific">Kocuria coralli</name>
    <dbReference type="NCBI Taxonomy" id="1461025"/>
    <lineage>
        <taxon>Bacteria</taxon>
        <taxon>Bacillati</taxon>
        <taxon>Actinomycetota</taxon>
        <taxon>Actinomycetes</taxon>
        <taxon>Micrococcales</taxon>
        <taxon>Micrococcaceae</taxon>
        <taxon>Kocuria</taxon>
    </lineage>
</organism>
<dbReference type="AlphaFoldDB" id="A0A5J5KYW2"/>
<sequence length="237" mass="25239">MESVSQQHPQVHHDRHEPAAPRDAEDEPQVTPQITSKQAKRINAPARGMIISMAVLVLLALPFFLLQPRPDGQTYRPDVDVAQEAGYAADVAGFEPLAPELGDGYSPNYARWQGNTADGVDRWEAGWVTPSSRFIGLVQTDQANPTWLVEQLDQAPQTGTREAHGVEWRTYQAEDDQGRPARSWVGESGGSTIVLTGTATDEEFDHVAAAVVSAASSSPAADDGASAAPSAASPSGS</sequence>
<evidence type="ECO:0000313" key="4">
    <source>
        <dbReference type="Proteomes" id="UP000325957"/>
    </source>
</evidence>
<gene>
    <name evidence="3" type="ORF">FCK90_05380</name>
</gene>
<dbReference type="Proteomes" id="UP000325957">
    <property type="component" value="Unassembled WGS sequence"/>
</dbReference>
<keyword evidence="4" id="KW-1185">Reference proteome</keyword>
<dbReference type="EMBL" id="SZWF01000005">
    <property type="protein sequence ID" value="KAA9394608.1"/>
    <property type="molecule type" value="Genomic_DNA"/>
</dbReference>
<feature type="region of interest" description="Disordered" evidence="1">
    <location>
        <begin position="214"/>
        <end position="237"/>
    </location>
</feature>
<comment type="caution">
    <text evidence="3">The sequence shown here is derived from an EMBL/GenBank/DDBJ whole genome shotgun (WGS) entry which is preliminary data.</text>
</comment>
<dbReference type="Pfam" id="PF14030">
    <property type="entry name" value="DUF4245"/>
    <property type="match status" value="1"/>
</dbReference>
<keyword evidence="2" id="KW-1133">Transmembrane helix</keyword>
<dbReference type="RefSeq" id="WP_158033279.1">
    <property type="nucleotide sequence ID" value="NZ_ML708614.1"/>
</dbReference>
<evidence type="ECO:0000256" key="2">
    <source>
        <dbReference type="SAM" id="Phobius"/>
    </source>
</evidence>
<protein>
    <submittedName>
        <fullName evidence="3">DUF4245 domain-containing protein</fullName>
    </submittedName>
</protein>
<evidence type="ECO:0000256" key="1">
    <source>
        <dbReference type="SAM" id="MobiDB-lite"/>
    </source>
</evidence>
<proteinExistence type="predicted"/>
<name>A0A5J5KYW2_9MICC</name>
<feature type="compositionally biased region" description="Basic and acidic residues" evidence="1">
    <location>
        <begin position="11"/>
        <end position="23"/>
    </location>
</feature>
<feature type="region of interest" description="Disordered" evidence="1">
    <location>
        <begin position="1"/>
        <end position="41"/>
    </location>
</feature>
<dbReference type="OrthoDB" id="4801970at2"/>
<feature type="transmembrane region" description="Helical" evidence="2">
    <location>
        <begin position="46"/>
        <end position="66"/>
    </location>
</feature>
<reference evidence="3 4" key="1">
    <citation type="submission" date="2019-05" db="EMBL/GenBank/DDBJ databases">
        <title>Kocuria coralli sp. nov., a novel actinobacterium isolated from coral reef seawater.</title>
        <authorList>
            <person name="Li J."/>
        </authorList>
    </citation>
    <scope>NUCLEOTIDE SEQUENCE [LARGE SCALE GENOMIC DNA]</scope>
    <source>
        <strain evidence="3 4">SCSIO 13007</strain>
    </source>
</reference>